<dbReference type="EMBL" id="DF973445">
    <property type="protein sequence ID" value="GAU31072.1"/>
    <property type="molecule type" value="Genomic_DNA"/>
</dbReference>
<gene>
    <name evidence="2" type="ORF">TSUD_322090</name>
</gene>
<organism evidence="2 3">
    <name type="scientific">Trifolium subterraneum</name>
    <name type="common">Subterranean clover</name>
    <dbReference type="NCBI Taxonomy" id="3900"/>
    <lineage>
        <taxon>Eukaryota</taxon>
        <taxon>Viridiplantae</taxon>
        <taxon>Streptophyta</taxon>
        <taxon>Embryophyta</taxon>
        <taxon>Tracheophyta</taxon>
        <taxon>Spermatophyta</taxon>
        <taxon>Magnoliopsida</taxon>
        <taxon>eudicotyledons</taxon>
        <taxon>Gunneridae</taxon>
        <taxon>Pentapetalae</taxon>
        <taxon>rosids</taxon>
        <taxon>fabids</taxon>
        <taxon>Fabales</taxon>
        <taxon>Fabaceae</taxon>
        <taxon>Papilionoideae</taxon>
        <taxon>50 kb inversion clade</taxon>
        <taxon>NPAAA clade</taxon>
        <taxon>Hologalegina</taxon>
        <taxon>IRL clade</taxon>
        <taxon>Trifolieae</taxon>
        <taxon>Trifolium</taxon>
    </lineage>
</organism>
<dbReference type="Pfam" id="PF13966">
    <property type="entry name" value="zf-RVT"/>
    <property type="match status" value="1"/>
</dbReference>
<dbReference type="OrthoDB" id="1932527at2759"/>
<dbReference type="AlphaFoldDB" id="A0A2Z6N252"/>
<keyword evidence="3" id="KW-1185">Reference proteome</keyword>
<dbReference type="InterPro" id="IPR026960">
    <property type="entry name" value="RVT-Znf"/>
</dbReference>
<reference evidence="3" key="1">
    <citation type="journal article" date="2017" name="Front. Plant Sci.">
        <title>Climate Clever Clovers: New Paradigm to Reduce the Environmental Footprint of Ruminants by Breeding Low Methanogenic Forages Utilizing Haplotype Variation.</title>
        <authorList>
            <person name="Kaur P."/>
            <person name="Appels R."/>
            <person name="Bayer P.E."/>
            <person name="Keeble-Gagnere G."/>
            <person name="Wang J."/>
            <person name="Hirakawa H."/>
            <person name="Shirasawa K."/>
            <person name="Vercoe P."/>
            <person name="Stefanova K."/>
            <person name="Durmic Z."/>
            <person name="Nichols P."/>
            <person name="Revell C."/>
            <person name="Isobe S.N."/>
            <person name="Edwards D."/>
            <person name="Erskine W."/>
        </authorList>
    </citation>
    <scope>NUCLEOTIDE SEQUENCE [LARGE SCALE GENOMIC DNA]</scope>
    <source>
        <strain evidence="3">cv. Daliak</strain>
    </source>
</reference>
<name>A0A2Z6N252_TRISU</name>
<protein>
    <recommendedName>
        <fullName evidence="1">Reverse transcriptase zinc-binding domain-containing protein</fullName>
    </recommendedName>
</protein>
<dbReference type="Proteomes" id="UP000242715">
    <property type="component" value="Unassembled WGS sequence"/>
</dbReference>
<sequence>MLVGVNIPDSWLGEAASALRCKVGTIPFIYLGLSIGGDPRRLRFWEPLLARLKNRLSGWKSRFMSFSGRLVMLKSVLTSLPVYALSFFKAPSVVLEDVSRQGGLWFRVLAARYGLERGRLCAGGTSGSPWWREIERIRDGGGEIGEGGLGRISRSRWGMGLTLFYGLIPGWMRLLCVREGEVWVWRQPLRAWEEEMLGECQTLLLMDVAPLDVVAGLIWHSQVPLKVSILAWRLLQDRLPTNANLTTGGCLSSAVHHCVSGCGEVESAQHLFLSCSTFSSLWHLVSSWIGSSLVTARILPDHFVQFTYSAGGSRARRSFMQLICLACVWVVSTE</sequence>
<dbReference type="PANTHER" id="PTHR33116">
    <property type="entry name" value="REVERSE TRANSCRIPTASE ZINC-BINDING DOMAIN-CONTAINING PROTEIN-RELATED-RELATED"/>
    <property type="match status" value="1"/>
</dbReference>
<proteinExistence type="predicted"/>
<dbReference type="PANTHER" id="PTHR33116:SF78">
    <property type="entry name" value="OS12G0587133 PROTEIN"/>
    <property type="match status" value="1"/>
</dbReference>
<accession>A0A2Z6N252</accession>
<evidence type="ECO:0000259" key="1">
    <source>
        <dbReference type="Pfam" id="PF13966"/>
    </source>
</evidence>
<feature type="domain" description="Reverse transcriptase zinc-binding" evidence="1">
    <location>
        <begin position="215"/>
        <end position="282"/>
    </location>
</feature>
<evidence type="ECO:0000313" key="2">
    <source>
        <dbReference type="EMBL" id="GAU31072.1"/>
    </source>
</evidence>
<evidence type="ECO:0000313" key="3">
    <source>
        <dbReference type="Proteomes" id="UP000242715"/>
    </source>
</evidence>